<organism evidence="3 4">
    <name type="scientific">Plastoroseomonas arctica</name>
    <dbReference type="NCBI Taxonomy" id="1509237"/>
    <lineage>
        <taxon>Bacteria</taxon>
        <taxon>Pseudomonadati</taxon>
        <taxon>Pseudomonadota</taxon>
        <taxon>Alphaproteobacteria</taxon>
        <taxon>Acetobacterales</taxon>
        <taxon>Acetobacteraceae</taxon>
        <taxon>Plastoroseomonas</taxon>
    </lineage>
</organism>
<dbReference type="AlphaFoldDB" id="A0AAF1KNF9"/>
<dbReference type="InterPro" id="IPR042100">
    <property type="entry name" value="Bug_dom1"/>
</dbReference>
<dbReference type="Gene3D" id="3.40.190.150">
    <property type="entry name" value="Bordetella uptake gene, domain 1"/>
    <property type="match status" value="1"/>
</dbReference>
<dbReference type="Proteomes" id="UP001196068">
    <property type="component" value="Unassembled WGS sequence"/>
</dbReference>
<sequence length="325" mass="33851">MRTDMTIPWRRLFLAAALGLCATLPAAAQWPDRPIRILVAFPPGASTDVLVRALAQALTPALGQPVIVENRPGAGGNIATVAVRRATPDGYTLLAHSVAYAVNPSLYRSAGYDAVDDLAPVAMLANTPNVITVNPALMPVQSLAALLDAGRRAPFNYASSGTGTTTHLGMELLLRSLAHVDAQHVPFGPAQAVTAVVAGQAPVASTSLPPALPMIRDGRIRALAVTSAARDPALPEVPTVAEQGFTGFEALTWFALFAPKDTPAPVAERLNAAIDAALATPALRERLDSMGFAAAPMTRAAFAAYLRAEVAKWAEVVRTSGSTVD</sequence>
<dbReference type="PIRSF" id="PIRSF017082">
    <property type="entry name" value="YflP"/>
    <property type="match status" value="1"/>
</dbReference>
<dbReference type="EMBL" id="JAAEDH010000041">
    <property type="protein sequence ID" value="MBR0657551.1"/>
    <property type="molecule type" value="Genomic_DNA"/>
</dbReference>
<reference evidence="3" key="1">
    <citation type="submission" date="2020-01" db="EMBL/GenBank/DDBJ databases">
        <authorList>
            <person name="Rat A."/>
        </authorList>
    </citation>
    <scope>NUCLEOTIDE SEQUENCE</scope>
    <source>
        <strain evidence="3">LMG 28251</strain>
    </source>
</reference>
<gene>
    <name evidence="3" type="ORF">GXW79_20925</name>
</gene>
<protein>
    <submittedName>
        <fullName evidence="3">Tripartite tricarboxylate transporter substrate binding protein</fullName>
    </submittedName>
</protein>
<evidence type="ECO:0000313" key="3">
    <source>
        <dbReference type="EMBL" id="MBR0657551.1"/>
    </source>
</evidence>
<dbReference type="CDD" id="cd13578">
    <property type="entry name" value="PBP2_Bug27"/>
    <property type="match status" value="1"/>
</dbReference>
<dbReference type="RefSeq" id="WP_211876411.1">
    <property type="nucleotide sequence ID" value="NZ_JAAEDH010000041.1"/>
</dbReference>
<keyword evidence="4" id="KW-1185">Reference proteome</keyword>
<feature type="chain" id="PRO_5042250803" evidence="2">
    <location>
        <begin position="29"/>
        <end position="325"/>
    </location>
</feature>
<dbReference type="Pfam" id="PF03401">
    <property type="entry name" value="TctC"/>
    <property type="match status" value="1"/>
</dbReference>
<evidence type="ECO:0000256" key="2">
    <source>
        <dbReference type="SAM" id="SignalP"/>
    </source>
</evidence>
<keyword evidence="2" id="KW-0732">Signal</keyword>
<name>A0AAF1KNF9_9PROT</name>
<evidence type="ECO:0000256" key="1">
    <source>
        <dbReference type="ARBA" id="ARBA00006987"/>
    </source>
</evidence>
<dbReference type="SUPFAM" id="SSF53850">
    <property type="entry name" value="Periplasmic binding protein-like II"/>
    <property type="match status" value="1"/>
</dbReference>
<dbReference type="Gene3D" id="3.40.190.10">
    <property type="entry name" value="Periplasmic binding protein-like II"/>
    <property type="match status" value="1"/>
</dbReference>
<dbReference type="InterPro" id="IPR005064">
    <property type="entry name" value="BUG"/>
</dbReference>
<reference evidence="3" key="2">
    <citation type="journal article" date="2021" name="Syst. Appl. Microbiol.">
        <title>Roseomonas hellenica sp. nov., isolated from roots of wild-growing Alkanna tinctoria.</title>
        <authorList>
            <person name="Rat A."/>
            <person name="Naranjo H.D."/>
            <person name="Lebbe L."/>
            <person name="Cnockaert M."/>
            <person name="Krigas N."/>
            <person name="Grigoriadou K."/>
            <person name="Maloupa E."/>
            <person name="Willems A."/>
        </authorList>
    </citation>
    <scope>NUCLEOTIDE SEQUENCE</scope>
    <source>
        <strain evidence="3">LMG 28251</strain>
    </source>
</reference>
<accession>A0AAF1KNF9</accession>
<proteinExistence type="inferred from homology"/>
<comment type="caution">
    <text evidence="3">The sequence shown here is derived from an EMBL/GenBank/DDBJ whole genome shotgun (WGS) entry which is preliminary data.</text>
</comment>
<comment type="similarity">
    <text evidence="1">Belongs to the UPF0065 (bug) family.</text>
</comment>
<dbReference type="PANTHER" id="PTHR42928">
    <property type="entry name" value="TRICARBOXYLATE-BINDING PROTEIN"/>
    <property type="match status" value="1"/>
</dbReference>
<evidence type="ECO:0000313" key="4">
    <source>
        <dbReference type="Proteomes" id="UP001196068"/>
    </source>
</evidence>
<dbReference type="PANTHER" id="PTHR42928:SF5">
    <property type="entry name" value="BLR1237 PROTEIN"/>
    <property type="match status" value="1"/>
</dbReference>
<feature type="signal peptide" evidence="2">
    <location>
        <begin position="1"/>
        <end position="28"/>
    </location>
</feature>